<dbReference type="CDD" id="cd03801">
    <property type="entry name" value="GT4_PimA-like"/>
    <property type="match status" value="1"/>
</dbReference>
<evidence type="ECO:0000256" key="1">
    <source>
        <dbReference type="SAM" id="MobiDB-lite"/>
    </source>
</evidence>
<dbReference type="SUPFAM" id="SSF53756">
    <property type="entry name" value="UDP-Glycosyltransferase/glycogen phosphorylase"/>
    <property type="match status" value="1"/>
</dbReference>
<dbReference type="EMBL" id="AQQR01000023">
    <property type="protein sequence ID" value="OWU68109.1"/>
    <property type="molecule type" value="Genomic_DNA"/>
</dbReference>
<reference evidence="3 4" key="1">
    <citation type="submission" date="2013-04" db="EMBL/GenBank/DDBJ databases">
        <title>Oceanicola sp. 22II1-22F33 Genome Sequencing.</title>
        <authorList>
            <person name="Lai Q."/>
            <person name="Li G."/>
            <person name="Shao Z."/>
        </authorList>
    </citation>
    <scope>NUCLEOTIDE SEQUENCE [LARGE SCALE GENOMIC DNA]</scope>
    <source>
        <strain evidence="3 4">22II1-22F33</strain>
    </source>
</reference>
<organism evidence="3 4">
    <name type="scientific">Marinibacterium profundimaris</name>
    <dbReference type="NCBI Taxonomy" id="1679460"/>
    <lineage>
        <taxon>Bacteria</taxon>
        <taxon>Pseudomonadati</taxon>
        <taxon>Pseudomonadota</taxon>
        <taxon>Alphaproteobacteria</taxon>
        <taxon>Rhodobacterales</taxon>
        <taxon>Paracoccaceae</taxon>
        <taxon>Marinibacterium</taxon>
    </lineage>
</organism>
<evidence type="ECO:0000259" key="2">
    <source>
        <dbReference type="Pfam" id="PF00534"/>
    </source>
</evidence>
<dbReference type="GO" id="GO:0016757">
    <property type="term" value="F:glycosyltransferase activity"/>
    <property type="evidence" value="ECO:0007669"/>
    <property type="project" value="InterPro"/>
</dbReference>
<dbReference type="AlphaFoldDB" id="A0A225NG34"/>
<keyword evidence="4" id="KW-1185">Reference proteome</keyword>
<comment type="caution">
    <text evidence="3">The sequence shown here is derived from an EMBL/GenBank/DDBJ whole genome shotgun (WGS) entry which is preliminary data.</text>
</comment>
<gene>
    <name evidence="3" type="ORF">ATO3_24765</name>
</gene>
<proteinExistence type="predicted"/>
<name>A0A225NG34_9RHOB</name>
<dbReference type="PANTHER" id="PTHR12526">
    <property type="entry name" value="GLYCOSYLTRANSFERASE"/>
    <property type="match status" value="1"/>
</dbReference>
<feature type="region of interest" description="Disordered" evidence="1">
    <location>
        <begin position="319"/>
        <end position="340"/>
    </location>
</feature>
<dbReference type="Gene3D" id="3.40.50.2000">
    <property type="entry name" value="Glycogen Phosphorylase B"/>
    <property type="match status" value="2"/>
</dbReference>
<protein>
    <recommendedName>
        <fullName evidence="2">Glycosyl transferase family 1 domain-containing protein</fullName>
    </recommendedName>
</protein>
<evidence type="ECO:0000313" key="4">
    <source>
        <dbReference type="Proteomes" id="UP000215377"/>
    </source>
</evidence>
<sequence length="340" mass="37657">MASLGRDPLGGTESTVLRVVGALADSCAFTLYQAGRGQAEQDRMVRYLPLPHLADVRLDDCDALIVINAWKVAIKLRKRLPQRRIILWLHNYPGRHNRKMGPALAAAGIEVVCVSRAHAMRLTGFLSTTCAALPDIGYIHNPIADDLQPDATPVDRNRLLFASAPHKGLRQVYESFARLRQAMPELVLEVADPGYQRWDTGRVPDGVRVLGTLRHPDLVDRMRGALCLFYPQTEFAETFGLVIAEANAVGTPALVHAGLGANDEVVSSGGQCMDCGDVEAVAGRIRKWREIRPEVRGREQFRLSIVRQSWDRRLSCAHHDDKEWPKPTTASRQEGDAHVA</sequence>
<feature type="domain" description="Glycosyl transferase family 1" evidence="2">
    <location>
        <begin position="164"/>
        <end position="292"/>
    </location>
</feature>
<accession>A0A225NG34</accession>
<evidence type="ECO:0000313" key="3">
    <source>
        <dbReference type="EMBL" id="OWU68109.1"/>
    </source>
</evidence>
<dbReference type="Pfam" id="PF00534">
    <property type="entry name" value="Glycos_transf_1"/>
    <property type="match status" value="1"/>
</dbReference>
<dbReference type="Proteomes" id="UP000215377">
    <property type="component" value="Unassembled WGS sequence"/>
</dbReference>
<dbReference type="InterPro" id="IPR001296">
    <property type="entry name" value="Glyco_trans_1"/>
</dbReference>